<dbReference type="RefSeq" id="XP_069202565.1">
    <property type="nucleotide sequence ID" value="XM_069344010.1"/>
</dbReference>
<reference evidence="1 2" key="1">
    <citation type="submission" date="2024-07" db="EMBL/GenBank/DDBJ databases">
        <title>Draft sequence of the Neodothiora populina.</title>
        <authorList>
            <person name="Drown D.D."/>
            <person name="Schuette U.S."/>
            <person name="Buechlein A.B."/>
            <person name="Rusch D.R."/>
            <person name="Winton L.W."/>
            <person name="Adams G.A."/>
        </authorList>
    </citation>
    <scope>NUCLEOTIDE SEQUENCE [LARGE SCALE GENOMIC DNA]</scope>
    <source>
        <strain evidence="1 2">CPC 39397</strain>
    </source>
</reference>
<protein>
    <recommendedName>
        <fullName evidence="3">Calcineurin-like phosphoesterase domain-containing protein</fullName>
    </recommendedName>
</protein>
<gene>
    <name evidence="1" type="ORF">AAFC00_004377</name>
</gene>
<dbReference type="PANTHER" id="PTHR32440">
    <property type="entry name" value="PHOSPHATASE DCR2-RELATED-RELATED"/>
    <property type="match status" value="1"/>
</dbReference>
<dbReference type="Proteomes" id="UP001562354">
    <property type="component" value="Unassembled WGS sequence"/>
</dbReference>
<name>A0ABR3PJR7_9PEZI</name>
<evidence type="ECO:0008006" key="3">
    <source>
        <dbReference type="Google" id="ProtNLM"/>
    </source>
</evidence>
<dbReference type="EMBL" id="JBFMKM010000005">
    <property type="protein sequence ID" value="KAL1306292.1"/>
    <property type="molecule type" value="Genomic_DNA"/>
</dbReference>
<organism evidence="1 2">
    <name type="scientific">Neodothiora populina</name>
    <dbReference type="NCBI Taxonomy" id="2781224"/>
    <lineage>
        <taxon>Eukaryota</taxon>
        <taxon>Fungi</taxon>
        <taxon>Dikarya</taxon>
        <taxon>Ascomycota</taxon>
        <taxon>Pezizomycotina</taxon>
        <taxon>Dothideomycetes</taxon>
        <taxon>Dothideomycetidae</taxon>
        <taxon>Dothideales</taxon>
        <taxon>Dothioraceae</taxon>
        <taxon>Neodothiora</taxon>
    </lineage>
</organism>
<proteinExistence type="predicted"/>
<dbReference type="SUPFAM" id="SSF56300">
    <property type="entry name" value="Metallo-dependent phosphatases"/>
    <property type="match status" value="1"/>
</dbReference>
<dbReference type="Gene3D" id="3.60.21.10">
    <property type="match status" value="1"/>
</dbReference>
<accession>A0ABR3PJR7</accession>
<evidence type="ECO:0000313" key="2">
    <source>
        <dbReference type="Proteomes" id="UP001562354"/>
    </source>
</evidence>
<dbReference type="PANTHER" id="PTHR32440:SF11">
    <property type="entry name" value="METALLOPHOSPHOESTERASE DOMAIN-CONTAINING PROTEIN"/>
    <property type="match status" value="1"/>
</dbReference>
<evidence type="ECO:0000313" key="1">
    <source>
        <dbReference type="EMBL" id="KAL1306292.1"/>
    </source>
</evidence>
<sequence length="429" mass="47493">MFLRSLYTVVTATSTFSVPALENTCPPIHHLRLENDQTFQISVFEDLHYGEAEDALWGPQQDINSTRVMNAVLDTEVQQLVVLNGDLITGENTHLKNSSLYLDEVVQPMVQRRLVWASTYGNHDSDFNLSRNAIFAREKIYSGSLTQCMVDGDSAGISNYYIPVYAENGATSTSPVDPPALLLWFFDSRRGNHYQQTDSQGHSISLPNWVDQSVVDWFTTTRDSMTSERGRVVPSIAFVHIPITAMLAFQDERKVDANRTPGVNDDVPLDAQGYTDDQGTATEGFAYAGQDHPFMEALVGTEGLMGVFSGHDHGDTWCQKWNTTIPGTNVTGNGRLNLCFGQHSGYGGYGSWIRGSRQIHLDFSPSSSSLSPLSSSSSAKKTISLPKLETWIRLEDGSESGRVVLNSTYGSEMDRYPAVRNRDSYGEDI</sequence>
<dbReference type="CDD" id="cd07383">
    <property type="entry name" value="MPP_Dcr2"/>
    <property type="match status" value="1"/>
</dbReference>
<dbReference type="GeneID" id="95978077"/>
<keyword evidence="2" id="KW-1185">Reference proteome</keyword>
<dbReference type="InterPro" id="IPR029052">
    <property type="entry name" value="Metallo-depent_PP-like"/>
</dbReference>
<comment type="caution">
    <text evidence="1">The sequence shown here is derived from an EMBL/GenBank/DDBJ whole genome shotgun (WGS) entry which is preliminary data.</text>
</comment>